<dbReference type="PANTHER" id="PTHR30482">
    <property type="entry name" value="HIGH-AFFINITY BRANCHED-CHAIN AMINO ACID TRANSPORT SYSTEM PERMEASE"/>
    <property type="match status" value="1"/>
</dbReference>
<dbReference type="EMBL" id="VCPC01000002">
    <property type="protein sequence ID" value="TMV13158.1"/>
    <property type="molecule type" value="Genomic_DNA"/>
</dbReference>
<feature type="transmembrane region" description="Helical" evidence="6">
    <location>
        <begin position="141"/>
        <end position="159"/>
    </location>
</feature>
<feature type="transmembrane region" description="Helical" evidence="6">
    <location>
        <begin position="314"/>
        <end position="337"/>
    </location>
</feature>
<feature type="transmembrane region" description="Helical" evidence="6">
    <location>
        <begin position="278"/>
        <end position="302"/>
    </location>
</feature>
<keyword evidence="5 6" id="KW-0472">Membrane</keyword>
<name>A0ABY2XAY9_9RHOB</name>
<evidence type="ECO:0000256" key="1">
    <source>
        <dbReference type="ARBA" id="ARBA00004651"/>
    </source>
</evidence>
<feature type="transmembrane region" description="Helical" evidence="6">
    <location>
        <begin position="36"/>
        <end position="57"/>
    </location>
</feature>
<reference evidence="7 8" key="1">
    <citation type="submission" date="2019-05" db="EMBL/GenBank/DDBJ databases">
        <title>Marivita sp. nov. isolated from sea sediment.</title>
        <authorList>
            <person name="Kim W."/>
        </authorList>
    </citation>
    <scope>NUCLEOTIDE SEQUENCE [LARGE SCALE GENOMIC DNA]</scope>
    <source>
        <strain evidence="7 8">CAU 1492</strain>
    </source>
</reference>
<dbReference type="Proteomes" id="UP001191082">
    <property type="component" value="Unassembled WGS sequence"/>
</dbReference>
<comment type="subcellular location">
    <subcellularLocation>
        <location evidence="1">Cell membrane</location>
        <topology evidence="1">Multi-pass membrane protein</topology>
    </subcellularLocation>
</comment>
<evidence type="ECO:0000256" key="2">
    <source>
        <dbReference type="ARBA" id="ARBA00022475"/>
    </source>
</evidence>
<gene>
    <name evidence="7" type="ORF">FGK64_10355</name>
</gene>
<proteinExistence type="predicted"/>
<dbReference type="InterPro" id="IPR043428">
    <property type="entry name" value="LivM-like"/>
</dbReference>
<dbReference type="CDD" id="cd06581">
    <property type="entry name" value="TM_PBP1_LivM_like"/>
    <property type="match status" value="1"/>
</dbReference>
<evidence type="ECO:0000256" key="3">
    <source>
        <dbReference type="ARBA" id="ARBA00022692"/>
    </source>
</evidence>
<evidence type="ECO:0000256" key="5">
    <source>
        <dbReference type="ARBA" id="ARBA00023136"/>
    </source>
</evidence>
<feature type="transmembrane region" description="Helical" evidence="6">
    <location>
        <begin position="243"/>
        <end position="266"/>
    </location>
</feature>
<keyword evidence="2" id="KW-1003">Cell membrane</keyword>
<dbReference type="Pfam" id="PF02653">
    <property type="entry name" value="BPD_transp_2"/>
    <property type="match status" value="1"/>
</dbReference>
<feature type="transmembrane region" description="Helical" evidence="6">
    <location>
        <begin position="64"/>
        <end position="84"/>
    </location>
</feature>
<protein>
    <submittedName>
        <fullName evidence="7">Branched-chain amino acid ABC transporter permease</fullName>
    </submittedName>
</protein>
<sequence length="362" mass="38562">MDRTVDLSGPDDRSAVAAARIVHLFKGAQGMTRGKWHLNLTLATVIPLAVIVLSFLGGAPLHTLLSLIVVWSIFAIGFDLIFGLTGIISFGHAAFFGIGAYAYAVLTLSWGVSEGVALLAAILFGTVLGALFGIVSLRISGIYFGLTTLIMAEMVNHLIAIKLKRWTGGTDGLAGVSRPEILGLNVYDDHIYLMLLVLVFWLVLLGAAVLRASAYGQVLSAIRQNPVRAEQLGYDVSMYKCSAFAISGGVSGLAGALLGGLIYYVGPQMTHWATSGDVLIMTVLGGRGTFAGPVVGVALFEFLREGVGDISDHWHGLLGLIFIAVTLWMPGGVVGLIQERVRRRRALRAELRRATIRTEGAT</sequence>
<organism evidence="7 8">
    <name type="scientific">Arenibacterium halophilum</name>
    <dbReference type="NCBI Taxonomy" id="2583821"/>
    <lineage>
        <taxon>Bacteria</taxon>
        <taxon>Pseudomonadati</taxon>
        <taxon>Pseudomonadota</taxon>
        <taxon>Alphaproteobacteria</taxon>
        <taxon>Rhodobacterales</taxon>
        <taxon>Paracoccaceae</taxon>
        <taxon>Arenibacterium</taxon>
    </lineage>
</organism>
<keyword evidence="4 6" id="KW-1133">Transmembrane helix</keyword>
<comment type="caution">
    <text evidence="7">The sequence shown here is derived from an EMBL/GenBank/DDBJ whole genome shotgun (WGS) entry which is preliminary data.</text>
</comment>
<accession>A0ABY2XAY9</accession>
<evidence type="ECO:0000313" key="7">
    <source>
        <dbReference type="EMBL" id="TMV13158.1"/>
    </source>
</evidence>
<keyword evidence="3 6" id="KW-0812">Transmembrane</keyword>
<dbReference type="InterPro" id="IPR001851">
    <property type="entry name" value="ABC_transp_permease"/>
</dbReference>
<feature type="transmembrane region" description="Helical" evidence="6">
    <location>
        <begin position="191"/>
        <end position="210"/>
    </location>
</feature>
<dbReference type="PANTHER" id="PTHR30482:SF17">
    <property type="entry name" value="ABC TRANSPORTER ATP-BINDING PROTEIN"/>
    <property type="match status" value="1"/>
</dbReference>
<keyword evidence="8" id="KW-1185">Reference proteome</keyword>
<evidence type="ECO:0000256" key="6">
    <source>
        <dbReference type="SAM" id="Phobius"/>
    </source>
</evidence>
<evidence type="ECO:0000256" key="4">
    <source>
        <dbReference type="ARBA" id="ARBA00022989"/>
    </source>
</evidence>
<evidence type="ECO:0000313" key="8">
    <source>
        <dbReference type="Proteomes" id="UP001191082"/>
    </source>
</evidence>